<feature type="domain" description="Transposase IS116/IS110/IS902 C-terminal" evidence="2">
    <location>
        <begin position="272"/>
        <end position="349"/>
    </location>
</feature>
<dbReference type="InterPro" id="IPR002525">
    <property type="entry name" value="Transp_IS110-like_N"/>
</dbReference>
<feature type="domain" description="Transposase IS110-like N-terminal" evidence="1">
    <location>
        <begin position="59"/>
        <end position="181"/>
    </location>
</feature>
<dbReference type="Pfam" id="PF01548">
    <property type="entry name" value="DEDD_Tnp_IS110"/>
    <property type="match status" value="1"/>
</dbReference>
<gene>
    <name evidence="3" type="ORF">HRJ53_22915</name>
</gene>
<dbReference type="InterPro" id="IPR047650">
    <property type="entry name" value="Transpos_IS110"/>
</dbReference>
<keyword evidence="4" id="KW-1185">Reference proteome</keyword>
<evidence type="ECO:0000259" key="1">
    <source>
        <dbReference type="Pfam" id="PF01548"/>
    </source>
</evidence>
<comment type="caution">
    <text evidence="3">The sequence shown here is derived from an EMBL/GenBank/DDBJ whole genome shotgun (WGS) entry which is preliminary data.</text>
</comment>
<evidence type="ECO:0000313" key="3">
    <source>
        <dbReference type="EMBL" id="MBA0087848.1"/>
    </source>
</evidence>
<dbReference type="GO" id="GO:0004803">
    <property type="term" value="F:transposase activity"/>
    <property type="evidence" value="ECO:0007669"/>
    <property type="project" value="InterPro"/>
</dbReference>
<proteinExistence type="predicted"/>
<dbReference type="PANTHER" id="PTHR33055:SF3">
    <property type="entry name" value="PUTATIVE TRANSPOSASE FOR IS117-RELATED"/>
    <property type="match status" value="1"/>
</dbReference>
<dbReference type="Pfam" id="PF02371">
    <property type="entry name" value="Transposase_20"/>
    <property type="match status" value="1"/>
</dbReference>
<dbReference type="EMBL" id="JACDQQ010002215">
    <property type="protein sequence ID" value="MBA0087848.1"/>
    <property type="molecule type" value="Genomic_DNA"/>
</dbReference>
<dbReference type="GO" id="GO:0003677">
    <property type="term" value="F:DNA binding"/>
    <property type="evidence" value="ECO:0007669"/>
    <property type="project" value="InterPro"/>
</dbReference>
<dbReference type="NCBIfam" id="NF033542">
    <property type="entry name" value="transpos_IS110"/>
    <property type="match status" value="1"/>
</dbReference>
<evidence type="ECO:0000259" key="2">
    <source>
        <dbReference type="Pfam" id="PF02371"/>
    </source>
</evidence>
<accession>A0A7V8NUT9</accession>
<dbReference type="InterPro" id="IPR003346">
    <property type="entry name" value="Transposase_20"/>
</dbReference>
<dbReference type="Proteomes" id="UP000567293">
    <property type="component" value="Unassembled WGS sequence"/>
</dbReference>
<name>A0A7V8NUT9_9BACT</name>
<protein>
    <submittedName>
        <fullName evidence="3">IS110 family transposase</fullName>
    </submittedName>
</protein>
<sequence length="402" mass="44860">MLHDHLKHPTAIRVQFGAIFVSLELSRKTWLITSLSPGKGEKMSKHSVTAGDIAGLLARFSELQRKAAVRTGKSFPLIVIQEAGLDGFWVHRVLQQEGIESHVVDPASIAIPRRRRRAKTDKIDGEALLRALLAYKRGEPRVCSMVVAPSPEEEDQRRLCRERDTLTAERVRHVNRIKGLLFAQGIADYMPLSRNRRKRLDELCTGDGRPLPQYVKAQISRELDRLELVLEQIKVVEKERDRVLLSLAPVVVSMGPEAVCDQPRRASGVRMLTALRGFAADGATKLWSEGLSRHFSNRRQVAAYAGLAPTPWQSGGISHEQGVSKAGNPRLRTTMVQIAWLWLRHQPQSALARWYFARVGVGATKARKKVAITALARKLLVALWKYVSAGELIEGAIMKPVA</sequence>
<reference evidence="3" key="1">
    <citation type="submission" date="2020-06" db="EMBL/GenBank/DDBJ databases">
        <title>Legume-microbial interactions unlock mineral nutrients during tropical forest succession.</title>
        <authorList>
            <person name="Epihov D.Z."/>
        </authorList>
    </citation>
    <scope>NUCLEOTIDE SEQUENCE [LARGE SCALE GENOMIC DNA]</scope>
    <source>
        <strain evidence="3">Pan2503</strain>
    </source>
</reference>
<dbReference type="PANTHER" id="PTHR33055">
    <property type="entry name" value="TRANSPOSASE FOR INSERTION SEQUENCE ELEMENT IS1111A"/>
    <property type="match status" value="1"/>
</dbReference>
<organism evidence="3 4">
    <name type="scientific">Candidatus Acidiferrum panamense</name>
    <dbReference type="NCBI Taxonomy" id="2741543"/>
    <lineage>
        <taxon>Bacteria</taxon>
        <taxon>Pseudomonadati</taxon>
        <taxon>Acidobacteriota</taxon>
        <taxon>Terriglobia</taxon>
        <taxon>Candidatus Acidiferrales</taxon>
        <taxon>Candidatus Acidiferrum</taxon>
    </lineage>
</organism>
<dbReference type="GO" id="GO:0006313">
    <property type="term" value="P:DNA transposition"/>
    <property type="evidence" value="ECO:0007669"/>
    <property type="project" value="InterPro"/>
</dbReference>
<evidence type="ECO:0000313" key="4">
    <source>
        <dbReference type="Proteomes" id="UP000567293"/>
    </source>
</evidence>
<dbReference type="AlphaFoldDB" id="A0A7V8NUT9"/>